<protein>
    <recommendedName>
        <fullName evidence="3">RNase H type-1 domain-containing protein</fullName>
    </recommendedName>
</protein>
<proteinExistence type="predicted"/>
<comment type="caution">
    <text evidence="1">The sequence shown here is derived from an EMBL/GenBank/DDBJ whole genome shotgun (WGS) entry which is preliminary data.</text>
</comment>
<gene>
    <name evidence="1" type="ORF">CMV_019359</name>
</gene>
<organism evidence="1 2">
    <name type="scientific">Castanea mollissima</name>
    <name type="common">Chinese chestnut</name>
    <dbReference type="NCBI Taxonomy" id="60419"/>
    <lineage>
        <taxon>Eukaryota</taxon>
        <taxon>Viridiplantae</taxon>
        <taxon>Streptophyta</taxon>
        <taxon>Embryophyta</taxon>
        <taxon>Tracheophyta</taxon>
        <taxon>Spermatophyta</taxon>
        <taxon>Magnoliopsida</taxon>
        <taxon>eudicotyledons</taxon>
        <taxon>Gunneridae</taxon>
        <taxon>Pentapetalae</taxon>
        <taxon>rosids</taxon>
        <taxon>fabids</taxon>
        <taxon>Fagales</taxon>
        <taxon>Fagaceae</taxon>
        <taxon>Castanea</taxon>
    </lineage>
</organism>
<evidence type="ECO:0000313" key="2">
    <source>
        <dbReference type="Proteomes" id="UP000737018"/>
    </source>
</evidence>
<evidence type="ECO:0008006" key="3">
    <source>
        <dbReference type="Google" id="ProtNLM"/>
    </source>
</evidence>
<dbReference type="OrthoDB" id="1733298at2759"/>
<name>A0A8J4QYH0_9ROSI</name>
<sequence length="130" mass="14884">MIKSQHTVQFQNFKDLLWFLWDTQQCNDDALSLATSIAWAMWIRRNQKRNGKKFVTNPLLVQWVGQFSSDFRVVNVKSPLEFAKYSQAWKLHTDAVFKVNVDVATFSSQRMCGVGVAIRDEKGLVVGALS</sequence>
<dbReference type="AlphaFoldDB" id="A0A8J4QYH0"/>
<evidence type="ECO:0000313" key="1">
    <source>
        <dbReference type="EMBL" id="KAF3955419.1"/>
    </source>
</evidence>
<reference evidence="1" key="1">
    <citation type="submission" date="2020-03" db="EMBL/GenBank/DDBJ databases">
        <title>Castanea mollissima Vanexum genome sequencing.</title>
        <authorList>
            <person name="Staton M."/>
        </authorList>
    </citation>
    <scope>NUCLEOTIDE SEQUENCE</scope>
    <source>
        <tissue evidence="1">Leaf</tissue>
    </source>
</reference>
<dbReference type="EMBL" id="JRKL02003389">
    <property type="protein sequence ID" value="KAF3955419.1"/>
    <property type="molecule type" value="Genomic_DNA"/>
</dbReference>
<accession>A0A8J4QYH0</accession>
<dbReference type="Proteomes" id="UP000737018">
    <property type="component" value="Unassembled WGS sequence"/>
</dbReference>
<keyword evidence="2" id="KW-1185">Reference proteome</keyword>